<keyword evidence="4" id="KW-0479">Metal-binding</keyword>
<dbReference type="Gene3D" id="3.30.40.10">
    <property type="entry name" value="Zinc/RING finger domain, C3HC4 (zinc finger)"/>
    <property type="match status" value="1"/>
</dbReference>
<sequence>MTHSIELFNNMGQRNMMCTGQMIDLQMDERNQGHHGISVTNFPQPNMHSMLSAPGNSSNFDVRHLPEHYDGSAMFYGIGQYNGVQHHHPVPSLDLGVAPGSNIYNPYLTPSSGNRGFPVSINYGPSDQLPSSSNHGVIGVSTDEYGRENHFMDGVRGACKRKNAEGILGNFQYINGLASSSSSVPPFNTRHLESGVSMMDSASFAQPQYRGNNAPSIMEVGSHRSVRNRSGAVGLDSVLAHNHNHLVQGNYIGHPFQPSGNPWVDQQSGNNGGDGGTLAWNHGPALPYLHGSNISGGSREAGNVGIQGYHDTSNGRSSTNYLQPPVLHRPHNLHYPPPPPPPMQGARSHFHPQVVASSYRLPTISSRGPVPPQVGVEAGHRHPGPVPPTGIRIYRSNRGGVAPEATSRHHNLPYLRMLPAEEVAILDLSAFYEVGDLIDHHRDMRLDIEDMSYEELLALGERIGHVSTGLSEESITNCLKTRSYISSTCLNLEGAASMDLENDSCIICQEEYQNQEKIGFLDCGHEYHAGCLKKWLLVKNVCPICKSPAMTPK</sequence>
<dbReference type="GO" id="GO:0005634">
    <property type="term" value="C:nucleus"/>
    <property type="evidence" value="ECO:0007669"/>
    <property type="project" value="TreeGrafter"/>
</dbReference>
<protein>
    <recommendedName>
        <fullName evidence="2">RING-type E3 ubiquitin transferase</fullName>
        <ecNumber evidence="2">2.3.2.27</ecNumber>
    </recommendedName>
</protein>
<dbReference type="PROSITE" id="PS50089">
    <property type="entry name" value="ZF_RING_2"/>
    <property type="match status" value="1"/>
</dbReference>
<evidence type="ECO:0000256" key="6">
    <source>
        <dbReference type="ARBA" id="ARBA00022786"/>
    </source>
</evidence>
<evidence type="ECO:0000256" key="7">
    <source>
        <dbReference type="ARBA" id="ARBA00022833"/>
    </source>
</evidence>
<keyword evidence="5 8" id="KW-0863">Zinc-finger</keyword>
<evidence type="ECO:0000313" key="11">
    <source>
        <dbReference type="EMBL" id="KAJ9671537.1"/>
    </source>
</evidence>
<keyword evidence="7" id="KW-0862">Zinc</keyword>
<feature type="compositionally biased region" description="Polar residues" evidence="9">
    <location>
        <begin position="310"/>
        <end position="322"/>
    </location>
</feature>
<accession>A0AA38YJF2</accession>
<keyword evidence="12" id="KW-1185">Reference proteome</keyword>
<dbReference type="PANTHER" id="PTHR22937">
    <property type="entry name" value="E3 UBIQUITIN-PROTEIN LIGASE RNF165"/>
    <property type="match status" value="1"/>
</dbReference>
<organism evidence="11 12">
    <name type="scientific">Vitis rotundifolia</name>
    <name type="common">Muscadine grape</name>
    <dbReference type="NCBI Taxonomy" id="103349"/>
    <lineage>
        <taxon>Eukaryota</taxon>
        <taxon>Viridiplantae</taxon>
        <taxon>Streptophyta</taxon>
        <taxon>Embryophyta</taxon>
        <taxon>Tracheophyta</taxon>
        <taxon>Spermatophyta</taxon>
        <taxon>Magnoliopsida</taxon>
        <taxon>eudicotyledons</taxon>
        <taxon>Gunneridae</taxon>
        <taxon>Pentapetalae</taxon>
        <taxon>rosids</taxon>
        <taxon>Vitales</taxon>
        <taxon>Vitaceae</taxon>
        <taxon>Viteae</taxon>
        <taxon>Vitis</taxon>
    </lineage>
</organism>
<dbReference type="InterPro" id="IPR045191">
    <property type="entry name" value="MBR1/2-like"/>
</dbReference>
<dbReference type="InterPro" id="IPR013083">
    <property type="entry name" value="Znf_RING/FYVE/PHD"/>
</dbReference>
<dbReference type="PANTHER" id="PTHR22937:SF222">
    <property type="entry name" value="RING-TYPE E3 UBIQUITIN TRANSFERASE"/>
    <property type="match status" value="1"/>
</dbReference>
<comment type="catalytic activity">
    <reaction evidence="1">
        <text>S-ubiquitinyl-[E2 ubiquitin-conjugating enzyme]-L-cysteine + [acceptor protein]-L-lysine = [E2 ubiquitin-conjugating enzyme]-L-cysteine + N(6)-ubiquitinyl-[acceptor protein]-L-lysine.</text>
        <dbReference type="EC" id="2.3.2.27"/>
    </reaction>
</comment>
<dbReference type="InterPro" id="IPR001841">
    <property type="entry name" value="Znf_RING"/>
</dbReference>
<evidence type="ECO:0000259" key="10">
    <source>
        <dbReference type="PROSITE" id="PS50089"/>
    </source>
</evidence>
<dbReference type="AlphaFoldDB" id="A0AA38YJF2"/>
<proteinExistence type="predicted"/>
<dbReference type="GO" id="GO:0008270">
    <property type="term" value="F:zinc ion binding"/>
    <property type="evidence" value="ECO:0007669"/>
    <property type="project" value="UniProtKB-KW"/>
</dbReference>
<dbReference type="SUPFAM" id="SSF57850">
    <property type="entry name" value="RING/U-box"/>
    <property type="match status" value="1"/>
</dbReference>
<gene>
    <name evidence="11" type="ORF">PVL29_025304</name>
</gene>
<dbReference type="EC" id="2.3.2.27" evidence="2"/>
<keyword evidence="3" id="KW-0808">Transferase</keyword>
<feature type="region of interest" description="Disordered" evidence="9">
    <location>
        <begin position="299"/>
        <end position="348"/>
    </location>
</feature>
<dbReference type="Pfam" id="PF13639">
    <property type="entry name" value="zf-RING_2"/>
    <property type="match status" value="1"/>
</dbReference>
<evidence type="ECO:0000256" key="8">
    <source>
        <dbReference type="PROSITE-ProRule" id="PRU00175"/>
    </source>
</evidence>
<evidence type="ECO:0000256" key="4">
    <source>
        <dbReference type="ARBA" id="ARBA00022723"/>
    </source>
</evidence>
<keyword evidence="6" id="KW-0833">Ubl conjugation pathway</keyword>
<evidence type="ECO:0000256" key="9">
    <source>
        <dbReference type="SAM" id="MobiDB-lite"/>
    </source>
</evidence>
<evidence type="ECO:0000256" key="1">
    <source>
        <dbReference type="ARBA" id="ARBA00000900"/>
    </source>
</evidence>
<dbReference type="SMART" id="SM00184">
    <property type="entry name" value="RING"/>
    <property type="match status" value="1"/>
</dbReference>
<dbReference type="EMBL" id="JARBHA010000019">
    <property type="protein sequence ID" value="KAJ9671537.1"/>
    <property type="molecule type" value="Genomic_DNA"/>
</dbReference>
<name>A0AA38YJF2_VITRO</name>
<comment type="caution">
    <text evidence="11">The sequence shown here is derived from an EMBL/GenBank/DDBJ whole genome shotgun (WGS) entry which is preliminary data.</text>
</comment>
<evidence type="ECO:0000256" key="3">
    <source>
        <dbReference type="ARBA" id="ARBA00022679"/>
    </source>
</evidence>
<evidence type="ECO:0000256" key="5">
    <source>
        <dbReference type="ARBA" id="ARBA00022771"/>
    </source>
</evidence>
<reference evidence="11 12" key="1">
    <citation type="journal article" date="2023" name="BMC Biotechnol.">
        <title>Vitis rotundifolia cv Carlos genome sequencing.</title>
        <authorList>
            <person name="Huff M."/>
            <person name="Hulse-Kemp A."/>
            <person name="Scheffler B."/>
            <person name="Youngblood R."/>
            <person name="Simpson S."/>
            <person name="Babiker E."/>
            <person name="Staton M."/>
        </authorList>
    </citation>
    <scope>NUCLEOTIDE SEQUENCE [LARGE SCALE GENOMIC DNA]</scope>
    <source>
        <tissue evidence="11">Leaf</tissue>
    </source>
</reference>
<evidence type="ECO:0000313" key="12">
    <source>
        <dbReference type="Proteomes" id="UP001168098"/>
    </source>
</evidence>
<evidence type="ECO:0000256" key="2">
    <source>
        <dbReference type="ARBA" id="ARBA00012483"/>
    </source>
</evidence>
<dbReference type="Proteomes" id="UP001168098">
    <property type="component" value="Unassembled WGS sequence"/>
</dbReference>
<feature type="domain" description="RING-type" evidence="10">
    <location>
        <begin position="505"/>
        <end position="546"/>
    </location>
</feature>
<dbReference type="CDD" id="cd16469">
    <property type="entry name" value="RING-H2_RNF24-like"/>
    <property type="match status" value="1"/>
</dbReference>
<dbReference type="GO" id="GO:0061630">
    <property type="term" value="F:ubiquitin protein ligase activity"/>
    <property type="evidence" value="ECO:0007669"/>
    <property type="project" value="UniProtKB-EC"/>
</dbReference>